<dbReference type="PANTHER" id="PTHR11406">
    <property type="entry name" value="PHOSPHOGLYCERATE KINASE"/>
    <property type="match status" value="1"/>
</dbReference>
<dbReference type="Gene3D" id="3.40.50.1260">
    <property type="entry name" value="Phosphoglycerate kinase, N-terminal domain"/>
    <property type="match status" value="2"/>
</dbReference>
<dbReference type="GO" id="GO:0005829">
    <property type="term" value="C:cytosol"/>
    <property type="evidence" value="ECO:0007669"/>
    <property type="project" value="TreeGrafter"/>
</dbReference>
<dbReference type="SUPFAM" id="SSF53748">
    <property type="entry name" value="Phosphoglycerate kinase"/>
    <property type="match status" value="1"/>
</dbReference>
<sequence length="293" mass="31650">MGVCLFRSADCATPLLENIRFDAREERNSPSLARALAALGDLYINDAFAVSHRAHTSVDAITSELPSFAGPLLANEVEILTNVIKNPKKPFILCMGGLKVESKLPIMKHLLPEVEYLLVGGALANAFLVADGFSVGKSVYDEEGVKLAEALLKKWRKKLVLPTDVVVATSFRADARFRTVSVRDVKPRERIVDLGKETIREYCARLQDAKTIVWNGPVGYCEQSRFCEGSLALARAIASRTGKAVTAVGGGDTVPLLEEHHLADRFSLLSTGGGAMLEFLAGKSLPGIEALTV</sequence>
<comment type="caution">
    <text evidence="11">The sequence shown here is derived from an EMBL/GenBank/DDBJ whole genome shotgun (WGS) entry which is preliminary data.</text>
</comment>
<protein>
    <recommendedName>
        <fullName evidence="4 10">Phosphoglycerate kinase</fullName>
        <ecNumber evidence="4 10">2.7.2.3</ecNumber>
    </recommendedName>
</protein>
<dbReference type="GO" id="GO:0006094">
    <property type="term" value="P:gluconeogenesis"/>
    <property type="evidence" value="ECO:0007669"/>
    <property type="project" value="TreeGrafter"/>
</dbReference>
<name>A0A0G2AK78_9BACT</name>
<dbReference type="PATRIC" id="fig|1618980.3.peg.159"/>
<evidence type="ECO:0000313" key="11">
    <source>
        <dbReference type="EMBL" id="KKW33029.1"/>
    </source>
</evidence>
<dbReference type="GO" id="GO:0005524">
    <property type="term" value="F:ATP binding"/>
    <property type="evidence" value="ECO:0007669"/>
    <property type="project" value="UniProtKB-KW"/>
</dbReference>
<evidence type="ECO:0000313" key="12">
    <source>
        <dbReference type="Proteomes" id="UP000034711"/>
    </source>
</evidence>
<dbReference type="EMBL" id="LCRI01000007">
    <property type="protein sequence ID" value="KKW33029.1"/>
    <property type="molecule type" value="Genomic_DNA"/>
</dbReference>
<keyword evidence="7 10" id="KW-0418">Kinase</keyword>
<comment type="similarity">
    <text evidence="3 10">Belongs to the phosphoglycerate kinase family.</text>
</comment>
<evidence type="ECO:0000256" key="5">
    <source>
        <dbReference type="ARBA" id="ARBA00022679"/>
    </source>
</evidence>
<organism evidence="11 12">
    <name type="scientific">Candidatus Uhrbacteria bacterium GW2011_GWA2_53_10</name>
    <dbReference type="NCBI Taxonomy" id="1618980"/>
    <lineage>
        <taxon>Bacteria</taxon>
        <taxon>Candidatus Uhriibacteriota</taxon>
    </lineage>
</organism>
<comment type="pathway">
    <text evidence="2">Carbohydrate degradation; glycolysis; pyruvate from D-glyceraldehyde 3-phosphate: step 2/5.</text>
</comment>
<evidence type="ECO:0000256" key="7">
    <source>
        <dbReference type="ARBA" id="ARBA00022777"/>
    </source>
</evidence>
<dbReference type="GO" id="GO:0043531">
    <property type="term" value="F:ADP binding"/>
    <property type="evidence" value="ECO:0007669"/>
    <property type="project" value="TreeGrafter"/>
</dbReference>
<dbReference type="InterPro" id="IPR001576">
    <property type="entry name" value="Phosphoglycerate_kinase"/>
</dbReference>
<dbReference type="InterPro" id="IPR015824">
    <property type="entry name" value="Phosphoglycerate_kinase_N"/>
</dbReference>
<comment type="catalytic activity">
    <reaction evidence="1 10">
        <text>(2R)-3-phosphoglycerate + ATP = (2R)-3-phospho-glyceroyl phosphate + ADP</text>
        <dbReference type="Rhea" id="RHEA:14801"/>
        <dbReference type="ChEBI" id="CHEBI:30616"/>
        <dbReference type="ChEBI" id="CHEBI:57604"/>
        <dbReference type="ChEBI" id="CHEBI:58272"/>
        <dbReference type="ChEBI" id="CHEBI:456216"/>
        <dbReference type="EC" id="2.7.2.3"/>
    </reaction>
</comment>
<keyword evidence="6" id="KW-0547">Nucleotide-binding</keyword>
<evidence type="ECO:0000256" key="1">
    <source>
        <dbReference type="ARBA" id="ARBA00000642"/>
    </source>
</evidence>
<dbReference type="PRINTS" id="PR00477">
    <property type="entry name" value="PHGLYCKINASE"/>
</dbReference>
<dbReference type="GO" id="GO:0004618">
    <property type="term" value="F:phosphoglycerate kinase activity"/>
    <property type="evidence" value="ECO:0007669"/>
    <property type="project" value="UniProtKB-EC"/>
</dbReference>
<keyword evidence="9" id="KW-0324">Glycolysis</keyword>
<dbReference type="EC" id="2.7.2.3" evidence="4 10"/>
<dbReference type="GO" id="GO:0006096">
    <property type="term" value="P:glycolytic process"/>
    <property type="evidence" value="ECO:0007669"/>
    <property type="project" value="UniProtKB-KW"/>
</dbReference>
<reference evidence="11 12" key="1">
    <citation type="journal article" date="2015" name="Nature">
        <title>rRNA introns, odd ribosomes, and small enigmatic genomes across a large radiation of phyla.</title>
        <authorList>
            <person name="Brown C.T."/>
            <person name="Hug L.A."/>
            <person name="Thomas B.C."/>
            <person name="Sharon I."/>
            <person name="Castelle C.J."/>
            <person name="Singh A."/>
            <person name="Wilkins M.J."/>
            <person name="Williams K.H."/>
            <person name="Banfield J.F."/>
        </authorList>
    </citation>
    <scope>NUCLEOTIDE SEQUENCE [LARGE SCALE GENOMIC DNA]</scope>
</reference>
<evidence type="ECO:0000256" key="10">
    <source>
        <dbReference type="RuleBase" id="RU000532"/>
    </source>
</evidence>
<keyword evidence="8" id="KW-0067">ATP-binding</keyword>
<evidence type="ECO:0000256" key="6">
    <source>
        <dbReference type="ARBA" id="ARBA00022741"/>
    </source>
</evidence>
<dbReference type="PANTHER" id="PTHR11406:SF23">
    <property type="entry name" value="PHOSPHOGLYCERATE KINASE 1, CHLOROPLASTIC-RELATED"/>
    <property type="match status" value="1"/>
</dbReference>
<accession>A0A0G2AK78</accession>
<dbReference type="AlphaFoldDB" id="A0A0G2AK78"/>
<gene>
    <name evidence="11" type="ORF">UY77_C0007G0002</name>
</gene>
<keyword evidence="5 10" id="KW-0808">Transferase</keyword>
<dbReference type="Proteomes" id="UP000034711">
    <property type="component" value="Unassembled WGS sequence"/>
</dbReference>
<proteinExistence type="inferred from homology"/>
<dbReference type="InterPro" id="IPR036043">
    <property type="entry name" value="Phosphoglycerate_kinase_sf"/>
</dbReference>
<dbReference type="Pfam" id="PF00162">
    <property type="entry name" value="PGK"/>
    <property type="match status" value="1"/>
</dbReference>
<evidence type="ECO:0000256" key="4">
    <source>
        <dbReference type="ARBA" id="ARBA00013061"/>
    </source>
</evidence>
<dbReference type="FunFam" id="3.40.50.1260:FF:000031">
    <property type="entry name" value="Phosphoglycerate kinase 1"/>
    <property type="match status" value="1"/>
</dbReference>
<evidence type="ECO:0000256" key="9">
    <source>
        <dbReference type="ARBA" id="ARBA00023152"/>
    </source>
</evidence>
<evidence type="ECO:0000256" key="8">
    <source>
        <dbReference type="ARBA" id="ARBA00022840"/>
    </source>
</evidence>
<evidence type="ECO:0000256" key="2">
    <source>
        <dbReference type="ARBA" id="ARBA00004838"/>
    </source>
</evidence>
<evidence type="ECO:0000256" key="3">
    <source>
        <dbReference type="ARBA" id="ARBA00008982"/>
    </source>
</evidence>